<feature type="domain" description="NTF2-like" evidence="2">
    <location>
        <begin position="54"/>
        <end position="208"/>
    </location>
</feature>
<dbReference type="InterPro" id="IPR058645">
    <property type="entry name" value="NTF2-like_dom_7"/>
</dbReference>
<evidence type="ECO:0000259" key="2">
    <source>
        <dbReference type="Pfam" id="PF26534"/>
    </source>
</evidence>
<evidence type="ECO:0000313" key="3">
    <source>
        <dbReference type="EMBL" id="KAK0323241.1"/>
    </source>
</evidence>
<comment type="caution">
    <text evidence="3">The sequence shown here is derived from an EMBL/GenBank/DDBJ whole genome shotgun (WGS) entry which is preliminary data.</text>
</comment>
<feature type="region of interest" description="Disordered" evidence="1">
    <location>
        <begin position="224"/>
        <end position="259"/>
    </location>
</feature>
<feature type="compositionally biased region" description="Low complexity" evidence="1">
    <location>
        <begin position="224"/>
        <end position="241"/>
    </location>
</feature>
<protein>
    <recommendedName>
        <fullName evidence="2">NTF2-like domain-containing protein</fullName>
    </recommendedName>
</protein>
<dbReference type="Proteomes" id="UP001168146">
    <property type="component" value="Unassembled WGS sequence"/>
</dbReference>
<reference evidence="3" key="1">
    <citation type="submission" date="2021-12" db="EMBL/GenBank/DDBJ databases">
        <title>Black yeast isolated from Biological Soil Crust.</title>
        <authorList>
            <person name="Kurbessoian T."/>
        </authorList>
    </citation>
    <scope>NUCLEOTIDE SEQUENCE</scope>
    <source>
        <strain evidence="3">CCFEE 5208</strain>
    </source>
</reference>
<evidence type="ECO:0000313" key="4">
    <source>
        <dbReference type="Proteomes" id="UP001168146"/>
    </source>
</evidence>
<sequence length="259" mass="27105">MGDPSVAPARLIVGWVTKTSSTMPSFSTFAVASVLALGALARPGMEKRGGYGYCLDRNEAQLVATNYGQLIASYTKAQADAALSADFTDFSESVNSLIVGCPQGSAAIQAAAAQLPLLSASFNNLTQFENGQGQQAPINFYQLNMWHSCDTVIIRWETTNTANITGVRPVVGLISMETVEAPTGNLYPYQISTVYSEFDSAAWLANIEAAGFCAPPANSSITSIAASSPAPTASPTSTPNTDEPTVTPTPYVATSTVQV</sequence>
<proteinExistence type="predicted"/>
<dbReference type="Pfam" id="PF26534">
    <property type="entry name" value="NTF2_7"/>
    <property type="match status" value="1"/>
</dbReference>
<organism evidence="3 4">
    <name type="scientific">Friedmanniomyces endolithicus</name>
    <dbReference type="NCBI Taxonomy" id="329885"/>
    <lineage>
        <taxon>Eukaryota</taxon>
        <taxon>Fungi</taxon>
        <taxon>Dikarya</taxon>
        <taxon>Ascomycota</taxon>
        <taxon>Pezizomycotina</taxon>
        <taxon>Dothideomycetes</taxon>
        <taxon>Dothideomycetidae</taxon>
        <taxon>Mycosphaerellales</taxon>
        <taxon>Teratosphaeriaceae</taxon>
        <taxon>Friedmanniomyces</taxon>
    </lineage>
</organism>
<feature type="compositionally biased region" description="Polar residues" evidence="1">
    <location>
        <begin position="242"/>
        <end position="259"/>
    </location>
</feature>
<gene>
    <name evidence="3" type="ORF">LTR82_005601</name>
</gene>
<dbReference type="EMBL" id="JASUXU010000013">
    <property type="protein sequence ID" value="KAK0323241.1"/>
    <property type="molecule type" value="Genomic_DNA"/>
</dbReference>
<accession>A0AAN6FRK6</accession>
<name>A0AAN6FRK6_9PEZI</name>
<dbReference type="AlphaFoldDB" id="A0AAN6FRK6"/>
<evidence type="ECO:0000256" key="1">
    <source>
        <dbReference type="SAM" id="MobiDB-lite"/>
    </source>
</evidence>